<dbReference type="InterPro" id="IPR018062">
    <property type="entry name" value="HTH_AraC-typ_CS"/>
</dbReference>
<dbReference type="OrthoDB" id="182534at2"/>
<dbReference type="InterPro" id="IPR020449">
    <property type="entry name" value="Tscrpt_reg_AraC-type_HTH"/>
</dbReference>
<accession>A0A3P3U990</accession>
<evidence type="ECO:0000256" key="2">
    <source>
        <dbReference type="ARBA" id="ARBA00023125"/>
    </source>
</evidence>
<dbReference type="InterPro" id="IPR018060">
    <property type="entry name" value="HTH_AraC"/>
</dbReference>
<comment type="caution">
    <text evidence="5">The sequence shown here is derived from an EMBL/GenBank/DDBJ whole genome shotgun (WGS) entry which is preliminary data.</text>
</comment>
<name>A0A3P3U990_9BACL</name>
<dbReference type="SMART" id="SM00342">
    <property type="entry name" value="HTH_ARAC"/>
    <property type="match status" value="1"/>
</dbReference>
<dbReference type="InterPro" id="IPR009057">
    <property type="entry name" value="Homeodomain-like_sf"/>
</dbReference>
<reference evidence="5 6" key="1">
    <citation type="submission" date="2018-11" db="EMBL/GenBank/DDBJ databases">
        <title>Genome sequencing of Paenibacillus sp. KCOM 3021 (= ChDC PVNT-B20).</title>
        <authorList>
            <person name="Kook J.-K."/>
            <person name="Park S.-N."/>
            <person name="Lim Y.K."/>
        </authorList>
    </citation>
    <scope>NUCLEOTIDE SEQUENCE [LARGE SCALE GENOMIC DNA]</scope>
    <source>
        <strain evidence="5 6">KCOM 3021</strain>
    </source>
</reference>
<dbReference type="PROSITE" id="PS00041">
    <property type="entry name" value="HTH_ARAC_FAMILY_1"/>
    <property type="match status" value="1"/>
</dbReference>
<dbReference type="Gene3D" id="1.10.10.60">
    <property type="entry name" value="Homeodomain-like"/>
    <property type="match status" value="2"/>
</dbReference>
<dbReference type="PROSITE" id="PS01124">
    <property type="entry name" value="HTH_ARAC_FAMILY_2"/>
    <property type="match status" value="1"/>
</dbReference>
<keyword evidence="6" id="KW-1185">Reference proteome</keyword>
<proteinExistence type="predicted"/>
<evidence type="ECO:0000259" key="4">
    <source>
        <dbReference type="PROSITE" id="PS01124"/>
    </source>
</evidence>
<dbReference type="Proteomes" id="UP000267017">
    <property type="component" value="Unassembled WGS sequence"/>
</dbReference>
<dbReference type="GO" id="GO:0003700">
    <property type="term" value="F:DNA-binding transcription factor activity"/>
    <property type="evidence" value="ECO:0007669"/>
    <property type="project" value="InterPro"/>
</dbReference>
<dbReference type="EMBL" id="RRCN01000001">
    <property type="protein sequence ID" value="RRJ66905.1"/>
    <property type="molecule type" value="Genomic_DNA"/>
</dbReference>
<dbReference type="Pfam" id="PF02311">
    <property type="entry name" value="AraC_binding"/>
    <property type="match status" value="1"/>
</dbReference>
<gene>
    <name evidence="5" type="ORF">EHV15_31240</name>
</gene>
<evidence type="ECO:0000313" key="6">
    <source>
        <dbReference type="Proteomes" id="UP000267017"/>
    </source>
</evidence>
<evidence type="ECO:0000256" key="3">
    <source>
        <dbReference type="ARBA" id="ARBA00023163"/>
    </source>
</evidence>
<dbReference type="PANTHER" id="PTHR43280">
    <property type="entry name" value="ARAC-FAMILY TRANSCRIPTIONAL REGULATOR"/>
    <property type="match status" value="1"/>
</dbReference>
<dbReference type="PANTHER" id="PTHR43280:SF28">
    <property type="entry name" value="HTH-TYPE TRANSCRIPTIONAL ACTIVATOR RHAS"/>
    <property type="match status" value="1"/>
</dbReference>
<dbReference type="Pfam" id="PF12833">
    <property type="entry name" value="HTH_18"/>
    <property type="match status" value="1"/>
</dbReference>
<dbReference type="RefSeq" id="WP_128634689.1">
    <property type="nucleotide sequence ID" value="NZ_RRCN01000001.1"/>
</dbReference>
<evidence type="ECO:0000313" key="5">
    <source>
        <dbReference type="EMBL" id="RRJ66905.1"/>
    </source>
</evidence>
<sequence>MPKIEIPQSKSDRFRFKKTPELLFAGQVVDERRFYAPPQIHDFCEIIYIVEGAGEFRIAGKTYEVRPGDVAVYNAGVPHEERSLSPEPFKLIYCGVSNVHIDGVPQGQLLPAYVEPVIPCEKYAYKVESCLSEMLQECDSQVLGYETLSNNLLMSLITLLYRIVDVKHPFDPFKDKNEITVRTKQFIDKNYTRSITLKEIADTLYVSQHYLSHLFKKELGDSPVNYLITRRIEEAKRLLSDSDAPVHEIASRVGYGNDKYFSMLFKKVTGQSPSAYRDAAKQQRDGRTEP</sequence>
<dbReference type="InterPro" id="IPR037923">
    <property type="entry name" value="HTH-like"/>
</dbReference>
<dbReference type="PRINTS" id="PR00032">
    <property type="entry name" value="HTHARAC"/>
</dbReference>
<protein>
    <submittedName>
        <fullName evidence="5">AraC family transcriptional regulator</fullName>
    </submittedName>
</protein>
<keyword evidence="2" id="KW-0238">DNA-binding</keyword>
<dbReference type="CDD" id="cd02208">
    <property type="entry name" value="cupin_RmlC-like"/>
    <property type="match status" value="1"/>
</dbReference>
<keyword evidence="1" id="KW-0805">Transcription regulation</keyword>
<evidence type="ECO:0000256" key="1">
    <source>
        <dbReference type="ARBA" id="ARBA00023015"/>
    </source>
</evidence>
<dbReference type="InterPro" id="IPR014710">
    <property type="entry name" value="RmlC-like_jellyroll"/>
</dbReference>
<feature type="domain" description="HTH araC/xylS-type" evidence="4">
    <location>
        <begin position="181"/>
        <end position="279"/>
    </location>
</feature>
<dbReference type="AlphaFoldDB" id="A0A3P3U990"/>
<dbReference type="SUPFAM" id="SSF51215">
    <property type="entry name" value="Regulatory protein AraC"/>
    <property type="match status" value="1"/>
</dbReference>
<dbReference type="Gene3D" id="2.60.120.10">
    <property type="entry name" value="Jelly Rolls"/>
    <property type="match status" value="1"/>
</dbReference>
<keyword evidence="3" id="KW-0804">Transcription</keyword>
<dbReference type="SUPFAM" id="SSF46689">
    <property type="entry name" value="Homeodomain-like"/>
    <property type="match status" value="2"/>
</dbReference>
<organism evidence="5 6">
    <name type="scientific">Paenibacillus oralis</name>
    <dbReference type="NCBI Taxonomy" id="2490856"/>
    <lineage>
        <taxon>Bacteria</taxon>
        <taxon>Bacillati</taxon>
        <taxon>Bacillota</taxon>
        <taxon>Bacilli</taxon>
        <taxon>Bacillales</taxon>
        <taxon>Paenibacillaceae</taxon>
        <taxon>Paenibacillus</taxon>
    </lineage>
</organism>
<dbReference type="GO" id="GO:0043565">
    <property type="term" value="F:sequence-specific DNA binding"/>
    <property type="evidence" value="ECO:0007669"/>
    <property type="project" value="InterPro"/>
</dbReference>
<dbReference type="InterPro" id="IPR003313">
    <property type="entry name" value="AraC-bd"/>
</dbReference>